<evidence type="ECO:0000313" key="3">
    <source>
        <dbReference type="Proteomes" id="UP000074119"/>
    </source>
</evidence>
<dbReference type="EMBL" id="CP014544">
    <property type="protein sequence ID" value="AMO68095.1"/>
    <property type="molecule type" value="Genomic_DNA"/>
</dbReference>
<evidence type="ECO:0000313" key="2">
    <source>
        <dbReference type="EMBL" id="AMO68095.1"/>
    </source>
</evidence>
<protein>
    <recommendedName>
        <fullName evidence="4">Toxin CptA</fullName>
    </recommendedName>
</protein>
<evidence type="ECO:0008006" key="4">
    <source>
        <dbReference type="Google" id="ProtNLM"/>
    </source>
</evidence>
<reference evidence="2 3" key="1">
    <citation type="submission" date="2015-12" db="EMBL/GenBank/DDBJ databases">
        <authorList>
            <person name="Shamseldin A."/>
            <person name="Moawad H."/>
            <person name="Abd El-Rahim W.M."/>
            <person name="Sadowsky M.J."/>
        </authorList>
    </citation>
    <scope>NUCLEOTIDE SEQUENCE [LARGE SCALE GENOMIC DNA]</scope>
    <source>
        <strain evidence="2 3">SM2</strain>
    </source>
</reference>
<proteinExistence type="predicted"/>
<dbReference type="RefSeq" id="WP_008247371.1">
    <property type="nucleotide sequence ID" value="NZ_CP014544.1"/>
</dbReference>
<dbReference type="AlphaFoldDB" id="A0A127M4B8"/>
<gene>
    <name evidence="2" type="ORF">AZF00_07155</name>
</gene>
<keyword evidence="1" id="KW-0472">Membrane</keyword>
<feature type="transmembrane region" description="Helical" evidence="1">
    <location>
        <begin position="20"/>
        <end position="50"/>
    </location>
</feature>
<dbReference type="Pfam" id="PF07254">
    <property type="entry name" value="Cpta_toxin"/>
    <property type="match status" value="1"/>
</dbReference>
<name>A0A127M4B8_9GAMM</name>
<dbReference type="STRING" id="1470434.AZF00_07155"/>
<dbReference type="Proteomes" id="UP000074119">
    <property type="component" value="Chromosome"/>
</dbReference>
<dbReference type="InterPro" id="IPR009883">
    <property type="entry name" value="YgfX"/>
</dbReference>
<evidence type="ECO:0000256" key="1">
    <source>
        <dbReference type="SAM" id="Phobius"/>
    </source>
</evidence>
<sequence length="151" mass="16976">MRTPKPLHLELKPSRCLAAYLAVVHGSVAWVFVAILPVGWAVLGLVFVVLSAQYYWRHSVALTGSGAATQLLFTANNWRVSRVAALENELVEWRDAAFLPFMLVLRFRDGRGRNFSVVVAADQLDPQTFRRLRVIARFARLPKSDSQSALR</sequence>
<dbReference type="KEGG" id="zal:AZF00_07155"/>
<keyword evidence="1" id="KW-1133">Transmembrane helix</keyword>
<keyword evidence="1" id="KW-0812">Transmembrane</keyword>
<accession>A0A127M4B8</accession>
<organism evidence="2 3">
    <name type="scientific">Zhongshania aliphaticivorans</name>
    <dbReference type="NCBI Taxonomy" id="1470434"/>
    <lineage>
        <taxon>Bacteria</taxon>
        <taxon>Pseudomonadati</taxon>
        <taxon>Pseudomonadota</taxon>
        <taxon>Gammaproteobacteria</taxon>
        <taxon>Cellvibrionales</taxon>
        <taxon>Spongiibacteraceae</taxon>
        <taxon>Zhongshania</taxon>
    </lineage>
</organism>